<organism evidence="2">
    <name type="scientific">Oryza glumipatula</name>
    <dbReference type="NCBI Taxonomy" id="40148"/>
    <lineage>
        <taxon>Eukaryota</taxon>
        <taxon>Viridiplantae</taxon>
        <taxon>Streptophyta</taxon>
        <taxon>Embryophyta</taxon>
        <taxon>Tracheophyta</taxon>
        <taxon>Spermatophyta</taxon>
        <taxon>Magnoliopsida</taxon>
        <taxon>Liliopsida</taxon>
        <taxon>Poales</taxon>
        <taxon>Poaceae</taxon>
        <taxon>BOP clade</taxon>
        <taxon>Oryzoideae</taxon>
        <taxon>Oryzeae</taxon>
        <taxon>Oryzinae</taxon>
        <taxon>Oryza</taxon>
    </lineage>
</organism>
<dbReference type="SUPFAM" id="SSF57756">
    <property type="entry name" value="Retrovirus zinc finger-like domains"/>
    <property type="match status" value="1"/>
</dbReference>
<accession>A0A0E0AU60</accession>
<dbReference type="Gramene" id="OGLUM08G12030.1">
    <property type="protein sequence ID" value="OGLUM08G12030.1"/>
    <property type="gene ID" value="OGLUM08G12030"/>
</dbReference>
<sequence length="215" mass="24220">MVMKNPVWPVFYQLLKEVREETRTNLEESRKRFNRLQGGALQRPSQNRMTRTPSPNYRAQHPPPPRANLNPTQMSCYNCGGNHLRRNCPQNNFTCYHCDQIGHTRPNFPWKNLPSEAAKTQAAGQSKIIRALPSPQQNRGGVPVRGGFQNRGGFQARGGQPGNQTAARGRVNHVTIKEAEEATDVIVGKFPVNSEIALVLFDLELPILLFRKILS</sequence>
<dbReference type="Gene3D" id="4.10.60.10">
    <property type="entry name" value="Zinc finger, CCHC-type"/>
    <property type="match status" value="1"/>
</dbReference>
<dbReference type="HOGENOM" id="CLU_1285045_0_0_1"/>
<dbReference type="Proteomes" id="UP000026961">
    <property type="component" value="Chromosome 8"/>
</dbReference>
<dbReference type="Pfam" id="PF08284">
    <property type="entry name" value="RVP_2"/>
    <property type="match status" value="1"/>
</dbReference>
<dbReference type="EnsemblPlants" id="OGLUM08G12030.1">
    <property type="protein sequence ID" value="OGLUM08G12030.1"/>
    <property type="gene ID" value="OGLUM08G12030"/>
</dbReference>
<dbReference type="AlphaFoldDB" id="A0A0E0AU60"/>
<evidence type="ECO:0000313" key="3">
    <source>
        <dbReference type="Proteomes" id="UP000026961"/>
    </source>
</evidence>
<reference evidence="2" key="2">
    <citation type="submission" date="2018-05" db="EMBL/GenBank/DDBJ databases">
        <title>OgluRS3 (Oryza glumaepatula Reference Sequence Version 3).</title>
        <authorList>
            <person name="Zhang J."/>
            <person name="Kudrna D."/>
            <person name="Lee S."/>
            <person name="Talag J."/>
            <person name="Welchert J."/>
            <person name="Wing R.A."/>
        </authorList>
    </citation>
    <scope>NUCLEOTIDE SEQUENCE [LARGE SCALE GENOMIC DNA]</scope>
</reference>
<proteinExistence type="predicted"/>
<protein>
    <recommendedName>
        <fullName evidence="4">CCHC-type domain-containing protein</fullName>
    </recommendedName>
</protein>
<keyword evidence="3" id="KW-1185">Reference proteome</keyword>
<evidence type="ECO:0000313" key="2">
    <source>
        <dbReference type="EnsemblPlants" id="OGLUM08G12030.1"/>
    </source>
</evidence>
<dbReference type="GO" id="GO:0008270">
    <property type="term" value="F:zinc ion binding"/>
    <property type="evidence" value="ECO:0007669"/>
    <property type="project" value="InterPro"/>
</dbReference>
<evidence type="ECO:0008006" key="4">
    <source>
        <dbReference type="Google" id="ProtNLM"/>
    </source>
</evidence>
<feature type="region of interest" description="Disordered" evidence="1">
    <location>
        <begin position="29"/>
        <end position="69"/>
    </location>
</feature>
<name>A0A0E0AU60_9ORYZ</name>
<reference evidence="2" key="1">
    <citation type="submission" date="2015-04" db="UniProtKB">
        <authorList>
            <consortium name="EnsemblPlants"/>
        </authorList>
    </citation>
    <scope>IDENTIFICATION</scope>
</reference>
<dbReference type="InterPro" id="IPR036875">
    <property type="entry name" value="Znf_CCHC_sf"/>
</dbReference>
<evidence type="ECO:0000256" key="1">
    <source>
        <dbReference type="SAM" id="MobiDB-lite"/>
    </source>
</evidence>
<dbReference type="GO" id="GO:0003676">
    <property type="term" value="F:nucleic acid binding"/>
    <property type="evidence" value="ECO:0007669"/>
    <property type="project" value="InterPro"/>
</dbReference>
<feature type="compositionally biased region" description="Polar residues" evidence="1">
    <location>
        <begin position="43"/>
        <end position="57"/>
    </location>
</feature>